<dbReference type="Pfam" id="PF13440">
    <property type="entry name" value="Polysacc_synt_3"/>
    <property type="match status" value="1"/>
</dbReference>
<comment type="similarity">
    <text evidence="2">Belongs to the polysaccharide synthase family.</text>
</comment>
<evidence type="ECO:0000256" key="4">
    <source>
        <dbReference type="ARBA" id="ARBA00022692"/>
    </source>
</evidence>
<evidence type="ECO:0000313" key="8">
    <source>
        <dbReference type="EMBL" id="KKL81322.1"/>
    </source>
</evidence>
<feature type="transmembrane region" description="Helical" evidence="7">
    <location>
        <begin position="214"/>
        <end position="234"/>
    </location>
</feature>
<feature type="transmembrane region" description="Helical" evidence="7">
    <location>
        <begin position="338"/>
        <end position="362"/>
    </location>
</feature>
<feature type="transmembrane region" description="Helical" evidence="7">
    <location>
        <begin position="183"/>
        <end position="202"/>
    </location>
</feature>
<name>A0A0F9I1T8_9ZZZZ</name>
<dbReference type="EMBL" id="LAZR01022595">
    <property type="protein sequence ID" value="KKL81322.1"/>
    <property type="molecule type" value="Genomic_DNA"/>
</dbReference>
<keyword evidence="5 7" id="KW-1133">Transmembrane helix</keyword>
<evidence type="ECO:0000256" key="1">
    <source>
        <dbReference type="ARBA" id="ARBA00004651"/>
    </source>
</evidence>
<evidence type="ECO:0000256" key="3">
    <source>
        <dbReference type="ARBA" id="ARBA00022475"/>
    </source>
</evidence>
<keyword evidence="4 7" id="KW-0812">Transmembrane</keyword>
<keyword evidence="6 7" id="KW-0472">Membrane</keyword>
<feature type="transmembrane region" description="Helical" evidence="7">
    <location>
        <begin position="254"/>
        <end position="273"/>
    </location>
</feature>
<feature type="transmembrane region" description="Helical" evidence="7">
    <location>
        <begin position="305"/>
        <end position="326"/>
    </location>
</feature>
<dbReference type="PANTHER" id="PTHR30250:SF10">
    <property type="entry name" value="LIPOPOLYSACCHARIDE BIOSYNTHESIS PROTEIN WZXC"/>
    <property type="match status" value="1"/>
</dbReference>
<comment type="subcellular location">
    <subcellularLocation>
        <location evidence="1">Cell membrane</location>
        <topology evidence="1">Multi-pass membrane protein</topology>
    </subcellularLocation>
</comment>
<proteinExistence type="inferred from homology"/>
<dbReference type="PANTHER" id="PTHR30250">
    <property type="entry name" value="PST FAMILY PREDICTED COLANIC ACID TRANSPORTER"/>
    <property type="match status" value="1"/>
</dbReference>
<feature type="transmembrane region" description="Helical" evidence="7">
    <location>
        <begin position="86"/>
        <end position="105"/>
    </location>
</feature>
<organism evidence="8">
    <name type="scientific">marine sediment metagenome</name>
    <dbReference type="NCBI Taxonomy" id="412755"/>
    <lineage>
        <taxon>unclassified sequences</taxon>
        <taxon>metagenomes</taxon>
        <taxon>ecological metagenomes</taxon>
    </lineage>
</organism>
<feature type="transmembrane region" description="Helical" evidence="7">
    <location>
        <begin position="369"/>
        <end position="388"/>
    </location>
</feature>
<feature type="transmembrane region" description="Helical" evidence="7">
    <location>
        <begin position="157"/>
        <end position="177"/>
    </location>
</feature>
<evidence type="ECO:0008006" key="9">
    <source>
        <dbReference type="Google" id="ProtNLM"/>
    </source>
</evidence>
<feature type="transmembrane region" description="Helical" evidence="7">
    <location>
        <begin position="125"/>
        <end position="145"/>
    </location>
</feature>
<evidence type="ECO:0000256" key="7">
    <source>
        <dbReference type="SAM" id="Phobius"/>
    </source>
</evidence>
<feature type="transmembrane region" description="Helical" evidence="7">
    <location>
        <begin position="41"/>
        <end position="65"/>
    </location>
</feature>
<gene>
    <name evidence="8" type="ORF">LCGC14_1995920</name>
</gene>
<evidence type="ECO:0000256" key="6">
    <source>
        <dbReference type="ARBA" id="ARBA00023136"/>
    </source>
</evidence>
<dbReference type="InterPro" id="IPR050833">
    <property type="entry name" value="Poly_Biosynth_Transport"/>
</dbReference>
<accession>A0A0F9I1T8</accession>
<protein>
    <recommendedName>
        <fullName evidence="9">Polysaccharide biosynthesis protein C-terminal domain-containing protein</fullName>
    </recommendedName>
</protein>
<feature type="transmembrane region" description="Helical" evidence="7">
    <location>
        <begin position="394"/>
        <end position="412"/>
    </location>
</feature>
<reference evidence="8" key="1">
    <citation type="journal article" date="2015" name="Nature">
        <title>Complex archaea that bridge the gap between prokaryotes and eukaryotes.</title>
        <authorList>
            <person name="Spang A."/>
            <person name="Saw J.H."/>
            <person name="Jorgensen S.L."/>
            <person name="Zaremba-Niedzwiedzka K."/>
            <person name="Martijn J."/>
            <person name="Lind A.E."/>
            <person name="van Eijk R."/>
            <person name="Schleper C."/>
            <person name="Guy L."/>
            <person name="Ettema T.J."/>
        </authorList>
    </citation>
    <scope>NUCLEOTIDE SEQUENCE</scope>
</reference>
<keyword evidence="3" id="KW-1003">Cell membrane</keyword>
<evidence type="ECO:0000256" key="2">
    <source>
        <dbReference type="ARBA" id="ARBA00007430"/>
    </source>
</evidence>
<evidence type="ECO:0000256" key="5">
    <source>
        <dbReference type="ARBA" id="ARBA00022989"/>
    </source>
</evidence>
<sequence>MHKKRIMKAGIWLIVVFGLTQLIRLASNIALTRLLHPEIFGLMAVVSSLMAGFAMFTDVGLNPFIIRHKRGLKKDILNCVWKMQVIRGWLITILAFAIAFTLYIYQAFFSVDTNNVFSESELPMILAVVAIASLITAYQSLAKPILTKKLISGPMELIDLSAQVLVTVVTITLAYFMGNIWSLVIGLVFANVYKTLLVNKLFSFKHKFEWTKETYTEVINFGKWIFIASGITFIANQGDRLILSTNISSSELGYYFIACMMIDAAIMLIRRFVSNVWLPVFSVSANKSIDELFAKYNKARFIQDIPVFVIVGFILAYSGHIVDILYDSRYADVSWMLQFLSFNIVAVALSAAGLECLSALGFTKIRTQIITIQALVLFIFLPIILPLYGLKSALLVIVVSYFAPIPLLYLTLSKYKLFSFWIELRYLPLLYLSYEFFSMVKF</sequence>
<comment type="caution">
    <text evidence="8">The sequence shown here is derived from an EMBL/GenBank/DDBJ whole genome shotgun (WGS) entry which is preliminary data.</text>
</comment>
<dbReference type="GO" id="GO:0005886">
    <property type="term" value="C:plasma membrane"/>
    <property type="evidence" value="ECO:0007669"/>
    <property type="project" value="UniProtKB-SubCell"/>
</dbReference>
<dbReference type="AlphaFoldDB" id="A0A0F9I1T8"/>